<feature type="region of interest" description="Disordered" evidence="1">
    <location>
        <begin position="88"/>
        <end position="130"/>
    </location>
</feature>
<gene>
    <name evidence="2" type="ORF">CERSUDRAFT_99574</name>
</gene>
<evidence type="ECO:0000313" key="3">
    <source>
        <dbReference type="Proteomes" id="UP000016930"/>
    </source>
</evidence>
<feature type="region of interest" description="Disordered" evidence="1">
    <location>
        <begin position="170"/>
        <end position="209"/>
    </location>
</feature>
<dbReference type="Proteomes" id="UP000016930">
    <property type="component" value="Unassembled WGS sequence"/>
</dbReference>
<keyword evidence="3" id="KW-1185">Reference proteome</keyword>
<evidence type="ECO:0000256" key="1">
    <source>
        <dbReference type="SAM" id="MobiDB-lite"/>
    </source>
</evidence>
<protein>
    <submittedName>
        <fullName evidence="2">Uncharacterized protein</fullName>
    </submittedName>
</protein>
<organism evidence="2 3">
    <name type="scientific">Ceriporiopsis subvermispora (strain B)</name>
    <name type="common">White-rot fungus</name>
    <name type="synonym">Gelatoporia subvermispora</name>
    <dbReference type="NCBI Taxonomy" id="914234"/>
    <lineage>
        <taxon>Eukaryota</taxon>
        <taxon>Fungi</taxon>
        <taxon>Dikarya</taxon>
        <taxon>Basidiomycota</taxon>
        <taxon>Agaricomycotina</taxon>
        <taxon>Agaricomycetes</taxon>
        <taxon>Polyporales</taxon>
        <taxon>Gelatoporiaceae</taxon>
        <taxon>Gelatoporia</taxon>
    </lineage>
</organism>
<sequence length="300" mass="33360">MLKQTDRRKYTHTVASIQGDRLRASCKRVILSRRLQLLSPESERRRLPVITRQSYRVLAAKSIRSSVLGTERSKINQKDVRPISHAVEPEPACSTDEISEQTRAQGLSNVDEAPTVDETGPAAIGTHKQERKSLEKTITEGHNEASSEHCERRPATINDSLSAQQPNSMTITVPEGQAPSSSRLASPEAANTGSTVESPIIKTPPSTLASESNVVVREHDTANDSWLGSNWLVQLLKNPCARTTSDISLQREEFGGDVERRLRRLRELRERLKRAAKHPEGNHRPSRLECIVRGASYLVT</sequence>
<proteinExistence type="predicted"/>
<dbReference type="AlphaFoldDB" id="M2Q5S3"/>
<feature type="compositionally biased region" description="Polar residues" evidence="1">
    <location>
        <begin position="178"/>
        <end position="197"/>
    </location>
</feature>
<dbReference type="HOGENOM" id="CLU_927495_0_0_1"/>
<accession>M2Q5S3</accession>
<evidence type="ECO:0000313" key="2">
    <source>
        <dbReference type="EMBL" id="EMD32173.1"/>
    </source>
</evidence>
<reference evidence="2 3" key="1">
    <citation type="journal article" date="2012" name="Proc. Natl. Acad. Sci. U.S.A.">
        <title>Comparative genomics of Ceriporiopsis subvermispora and Phanerochaete chrysosporium provide insight into selective ligninolysis.</title>
        <authorList>
            <person name="Fernandez-Fueyo E."/>
            <person name="Ruiz-Duenas F.J."/>
            <person name="Ferreira P."/>
            <person name="Floudas D."/>
            <person name="Hibbett D.S."/>
            <person name="Canessa P."/>
            <person name="Larrondo L.F."/>
            <person name="James T.Y."/>
            <person name="Seelenfreund D."/>
            <person name="Lobos S."/>
            <person name="Polanco R."/>
            <person name="Tello M."/>
            <person name="Honda Y."/>
            <person name="Watanabe T."/>
            <person name="Watanabe T."/>
            <person name="Ryu J.S."/>
            <person name="Kubicek C.P."/>
            <person name="Schmoll M."/>
            <person name="Gaskell J."/>
            <person name="Hammel K.E."/>
            <person name="St John F.J."/>
            <person name="Vanden Wymelenberg A."/>
            <person name="Sabat G."/>
            <person name="Splinter BonDurant S."/>
            <person name="Syed K."/>
            <person name="Yadav J.S."/>
            <person name="Doddapaneni H."/>
            <person name="Subramanian V."/>
            <person name="Lavin J.L."/>
            <person name="Oguiza J.A."/>
            <person name="Perez G."/>
            <person name="Pisabarro A.G."/>
            <person name="Ramirez L."/>
            <person name="Santoyo F."/>
            <person name="Master E."/>
            <person name="Coutinho P.M."/>
            <person name="Henrissat B."/>
            <person name="Lombard V."/>
            <person name="Magnuson J.K."/>
            <person name="Kuees U."/>
            <person name="Hori C."/>
            <person name="Igarashi K."/>
            <person name="Samejima M."/>
            <person name="Held B.W."/>
            <person name="Barry K.W."/>
            <person name="LaButti K.M."/>
            <person name="Lapidus A."/>
            <person name="Lindquist E.A."/>
            <person name="Lucas S.M."/>
            <person name="Riley R."/>
            <person name="Salamov A.A."/>
            <person name="Hoffmeister D."/>
            <person name="Schwenk D."/>
            <person name="Hadar Y."/>
            <person name="Yarden O."/>
            <person name="de Vries R.P."/>
            <person name="Wiebenga A."/>
            <person name="Stenlid J."/>
            <person name="Eastwood D."/>
            <person name="Grigoriev I.V."/>
            <person name="Berka R.M."/>
            <person name="Blanchette R.A."/>
            <person name="Kersten P."/>
            <person name="Martinez A.T."/>
            <person name="Vicuna R."/>
            <person name="Cullen D."/>
        </authorList>
    </citation>
    <scope>NUCLEOTIDE SEQUENCE [LARGE SCALE GENOMIC DNA]</scope>
    <source>
        <strain evidence="2 3">B</strain>
    </source>
</reference>
<name>M2Q5S3_CERS8</name>
<dbReference type="EMBL" id="KB445812">
    <property type="protein sequence ID" value="EMD32173.1"/>
    <property type="molecule type" value="Genomic_DNA"/>
</dbReference>